<dbReference type="Proteomes" id="UP000199632">
    <property type="component" value="Unassembled WGS sequence"/>
</dbReference>
<sequence>MTETYTVVRSIEIAAPPARIYEKIADFHNWTQWSPWEDVDPALQRHYSGAPAGPGAAYSWSGNKQAGVGRMEIVSAQEPSDVKIDLAFEKPFKSRNEIMFRVEPAADGSRVTWTMIGPKSLGIRLMGIFKSMDQMIGPDFEKGLGRLKTVSEAA</sequence>
<gene>
    <name evidence="1" type="ORF">SAMN05421684_7274</name>
</gene>
<evidence type="ECO:0000313" key="1">
    <source>
        <dbReference type="EMBL" id="SDZ61565.1"/>
    </source>
</evidence>
<dbReference type="Pfam" id="PF10604">
    <property type="entry name" value="Polyketide_cyc2"/>
    <property type="match status" value="1"/>
</dbReference>
<proteinExistence type="predicted"/>
<dbReference type="STRING" id="137265.SAMN05421684_7274"/>
<dbReference type="InterPro" id="IPR023393">
    <property type="entry name" value="START-like_dom_sf"/>
</dbReference>
<dbReference type="OrthoDB" id="9807923at2"/>
<dbReference type="InterPro" id="IPR019587">
    <property type="entry name" value="Polyketide_cyclase/dehydratase"/>
</dbReference>
<dbReference type="RefSeq" id="WP_090802218.1">
    <property type="nucleotide sequence ID" value="NZ_BOND01000005.1"/>
</dbReference>
<accession>A0A1H3UIA9</accession>
<keyword evidence="2" id="KW-1185">Reference proteome</keyword>
<protein>
    <submittedName>
        <fullName evidence="1">Polyketide cyclase / dehydrase and lipid transport</fullName>
    </submittedName>
</protein>
<name>A0A1H3UIA9_9ACTN</name>
<dbReference type="Gene3D" id="3.30.530.20">
    <property type="match status" value="1"/>
</dbReference>
<dbReference type="AlphaFoldDB" id="A0A1H3UIA9"/>
<dbReference type="SUPFAM" id="SSF55961">
    <property type="entry name" value="Bet v1-like"/>
    <property type="match status" value="1"/>
</dbReference>
<dbReference type="EMBL" id="FNQB01000004">
    <property type="protein sequence ID" value="SDZ61565.1"/>
    <property type="molecule type" value="Genomic_DNA"/>
</dbReference>
<evidence type="ECO:0000313" key="2">
    <source>
        <dbReference type="Proteomes" id="UP000199632"/>
    </source>
</evidence>
<dbReference type="CDD" id="cd07818">
    <property type="entry name" value="SRPBCC_1"/>
    <property type="match status" value="1"/>
</dbReference>
<organism evidence="1 2">
    <name type="scientific">Asanoa ishikariensis</name>
    <dbReference type="NCBI Taxonomy" id="137265"/>
    <lineage>
        <taxon>Bacteria</taxon>
        <taxon>Bacillati</taxon>
        <taxon>Actinomycetota</taxon>
        <taxon>Actinomycetes</taxon>
        <taxon>Micromonosporales</taxon>
        <taxon>Micromonosporaceae</taxon>
        <taxon>Asanoa</taxon>
    </lineage>
</organism>
<reference evidence="2" key="1">
    <citation type="submission" date="2016-10" db="EMBL/GenBank/DDBJ databases">
        <authorList>
            <person name="Varghese N."/>
            <person name="Submissions S."/>
        </authorList>
    </citation>
    <scope>NUCLEOTIDE SEQUENCE [LARGE SCALE GENOMIC DNA]</scope>
    <source>
        <strain evidence="2">DSM 44718</strain>
    </source>
</reference>